<evidence type="ECO:0000256" key="4">
    <source>
        <dbReference type="ARBA" id="ARBA00022576"/>
    </source>
</evidence>
<dbReference type="Gene3D" id="3.40.640.10">
    <property type="entry name" value="Type I PLP-dependent aspartate aminotransferase-like (Major domain)"/>
    <property type="match status" value="1"/>
</dbReference>
<dbReference type="PANTHER" id="PTHR43807:SF20">
    <property type="entry name" value="FI04487P"/>
    <property type="match status" value="1"/>
</dbReference>
<proteinExistence type="inferred from homology"/>
<accession>A0A0M3K3G4</accession>
<evidence type="ECO:0000313" key="9">
    <source>
        <dbReference type="EMBL" id="VDK53664.1"/>
    </source>
</evidence>
<dbReference type="WBParaSite" id="ASIM_0001550301-mRNA-1">
    <property type="protein sequence ID" value="ASIM_0001550301-mRNA-1"/>
    <property type="gene ID" value="ASIM_0001550301"/>
</dbReference>
<sequence>MFCSRILPRLLRPCGQRHNYLKRLSRIEENSGQRGMMQYTTASERRPFDGIANTKPSIWVEFTSLAAECNAVNIGQGFPDSPMPQFVADILKEIASHPERTDWHQYTRGFGHPRLVKALANLYSKLLNVDVNAQNDVLVTVGAYLSLYYAFTGWINRGDEVIVLEPAYDCYVPQIQLAGGVPVAVPLKLGSDAESSADYHLNISDIEAKITDLTKFIVINNPHNPTGKLFSREELEELANLVRKYNLLVIADEVYEWHIYQDREMIRFGRYLFVRLIGSVQVISASLPGMYERTITIGSAGKIFSATGWKLGWSIGPSHLLDPLKAIHQNCVFTCSTPIQEAVAQAIEKEMSVMWTDPEKSYFKTGLARDLRSKRDRMAHMLRMAGLKPIIPDSGYFMMADFSSLVPPDAFKSESDNGDPLDFRFVRWMCREKNLAMIPPSAFYSNQFKSDNDHMVRVCFFKGTADVLPWRNRLARSAVNRKTDKVMDQAESILKQFTSEINANADASGR</sequence>
<dbReference type="AlphaFoldDB" id="A0A0M3K3G4"/>
<dbReference type="SUPFAM" id="SSF53383">
    <property type="entry name" value="PLP-dependent transferases"/>
    <property type="match status" value="1"/>
</dbReference>
<keyword evidence="4" id="KW-0032">Aminotransferase</keyword>
<dbReference type="OrthoDB" id="2414662at2759"/>
<dbReference type="Pfam" id="PF00155">
    <property type="entry name" value="Aminotran_1_2"/>
    <property type="match status" value="1"/>
</dbReference>
<name>A0A0M3K3G4_ANISI</name>
<dbReference type="GO" id="GO:0030170">
    <property type="term" value="F:pyridoxal phosphate binding"/>
    <property type="evidence" value="ECO:0007669"/>
    <property type="project" value="InterPro"/>
</dbReference>
<dbReference type="CDD" id="cd00609">
    <property type="entry name" value="AAT_like"/>
    <property type="match status" value="1"/>
</dbReference>
<dbReference type="GO" id="GO:0097053">
    <property type="term" value="P:L-kynurenine catabolic process"/>
    <property type="evidence" value="ECO:0007669"/>
    <property type="project" value="UniProtKB-UniPathway"/>
</dbReference>
<reference evidence="9 10" key="2">
    <citation type="submission" date="2018-11" db="EMBL/GenBank/DDBJ databases">
        <authorList>
            <consortium name="Pathogen Informatics"/>
        </authorList>
    </citation>
    <scope>NUCLEOTIDE SEQUENCE [LARGE SCALE GENOMIC DNA]</scope>
</reference>
<dbReference type="InterPro" id="IPR015421">
    <property type="entry name" value="PyrdxlP-dep_Trfase_major"/>
</dbReference>
<dbReference type="EMBL" id="UYRR01031995">
    <property type="protein sequence ID" value="VDK53664.1"/>
    <property type="molecule type" value="Genomic_DNA"/>
</dbReference>
<dbReference type="Gene3D" id="3.90.1150.10">
    <property type="entry name" value="Aspartate Aminotransferase, domain 1"/>
    <property type="match status" value="1"/>
</dbReference>
<evidence type="ECO:0000256" key="2">
    <source>
        <dbReference type="ARBA" id="ARBA00007441"/>
    </source>
</evidence>
<evidence type="ECO:0000256" key="5">
    <source>
        <dbReference type="ARBA" id="ARBA00022679"/>
    </source>
</evidence>
<dbReference type="Proteomes" id="UP000267096">
    <property type="component" value="Unassembled WGS sequence"/>
</dbReference>
<dbReference type="UniPathway" id="UPA00334">
    <property type="reaction ID" value="UER00726"/>
</dbReference>
<feature type="domain" description="Aminotransferase class I/classII large" evidence="8">
    <location>
        <begin position="72"/>
        <end position="460"/>
    </location>
</feature>
<comment type="similarity">
    <text evidence="2">Belongs to the class-I pyridoxal-phosphate-dependent aminotransferase family.</text>
</comment>
<dbReference type="GO" id="GO:0016212">
    <property type="term" value="F:kynurenine-oxoglutarate transaminase activity"/>
    <property type="evidence" value="ECO:0007669"/>
    <property type="project" value="TreeGrafter"/>
</dbReference>
<comment type="subunit">
    <text evidence="3">Homodimer.</text>
</comment>
<evidence type="ECO:0000256" key="3">
    <source>
        <dbReference type="ARBA" id="ARBA00011738"/>
    </source>
</evidence>
<keyword evidence="10" id="KW-1185">Reference proteome</keyword>
<keyword evidence="5" id="KW-0808">Transferase</keyword>
<protein>
    <submittedName>
        <fullName evidence="11">Kynurenine--oxoglutarate transaminase 1 (inferred by orthology to a human protein)</fullName>
    </submittedName>
</protein>
<dbReference type="PANTHER" id="PTHR43807">
    <property type="entry name" value="FI04487P"/>
    <property type="match status" value="1"/>
</dbReference>
<dbReference type="FunFam" id="3.90.1150.10:FF:000021">
    <property type="entry name" value="Kynurenine--oxoglutarate transaminase 3"/>
    <property type="match status" value="1"/>
</dbReference>
<comment type="cofactor">
    <cofactor evidence="1">
        <name>pyridoxal 5'-phosphate</name>
        <dbReference type="ChEBI" id="CHEBI:597326"/>
    </cofactor>
</comment>
<evidence type="ECO:0000256" key="6">
    <source>
        <dbReference type="ARBA" id="ARBA00022898"/>
    </source>
</evidence>
<evidence type="ECO:0000256" key="7">
    <source>
        <dbReference type="ARBA" id="ARBA00024016"/>
    </source>
</evidence>
<keyword evidence="6" id="KW-0663">Pyridoxal phosphate</keyword>
<dbReference type="InterPro" id="IPR015422">
    <property type="entry name" value="PyrdxlP-dep_Trfase_small"/>
</dbReference>
<dbReference type="GO" id="GO:0005739">
    <property type="term" value="C:mitochondrion"/>
    <property type="evidence" value="ECO:0007669"/>
    <property type="project" value="TreeGrafter"/>
</dbReference>
<organism evidence="11">
    <name type="scientific">Anisakis simplex</name>
    <name type="common">Herring worm</name>
    <dbReference type="NCBI Taxonomy" id="6269"/>
    <lineage>
        <taxon>Eukaryota</taxon>
        <taxon>Metazoa</taxon>
        <taxon>Ecdysozoa</taxon>
        <taxon>Nematoda</taxon>
        <taxon>Chromadorea</taxon>
        <taxon>Rhabditida</taxon>
        <taxon>Spirurina</taxon>
        <taxon>Ascaridomorpha</taxon>
        <taxon>Ascaridoidea</taxon>
        <taxon>Anisakidae</taxon>
        <taxon>Anisakis</taxon>
        <taxon>Anisakis simplex complex</taxon>
    </lineage>
</organism>
<evidence type="ECO:0000259" key="8">
    <source>
        <dbReference type="Pfam" id="PF00155"/>
    </source>
</evidence>
<comment type="pathway">
    <text evidence="7">Amino-acid degradation; L-kynurenine degradation; kynurenate from L-kynurenine: step 1/2.</text>
</comment>
<evidence type="ECO:0000313" key="10">
    <source>
        <dbReference type="Proteomes" id="UP000267096"/>
    </source>
</evidence>
<gene>
    <name evidence="9" type="ORF">ASIM_LOCUS14912</name>
</gene>
<reference evidence="11" key="1">
    <citation type="submission" date="2017-02" db="UniProtKB">
        <authorList>
            <consortium name="WormBaseParasite"/>
        </authorList>
    </citation>
    <scope>IDENTIFICATION</scope>
</reference>
<evidence type="ECO:0000313" key="11">
    <source>
        <dbReference type="WBParaSite" id="ASIM_0001550301-mRNA-1"/>
    </source>
</evidence>
<evidence type="ECO:0000256" key="1">
    <source>
        <dbReference type="ARBA" id="ARBA00001933"/>
    </source>
</evidence>
<dbReference type="InterPro" id="IPR004839">
    <property type="entry name" value="Aminotransferase_I/II_large"/>
</dbReference>
<dbReference type="FunFam" id="3.40.640.10:FF:000024">
    <property type="entry name" value="Kynurenine--oxoglutarate transaminase 3"/>
    <property type="match status" value="1"/>
</dbReference>
<dbReference type="InterPro" id="IPR051326">
    <property type="entry name" value="Kynurenine-oxoglutarate_AT"/>
</dbReference>
<dbReference type="InterPro" id="IPR015424">
    <property type="entry name" value="PyrdxlP-dep_Trfase"/>
</dbReference>